<proteinExistence type="predicted"/>
<accession>A0A6A6ENL3</accession>
<dbReference type="InterPro" id="IPR036770">
    <property type="entry name" value="Ankyrin_rpt-contain_sf"/>
</dbReference>
<evidence type="ECO:0000313" key="1">
    <source>
        <dbReference type="EMBL" id="KAF2191670.1"/>
    </source>
</evidence>
<keyword evidence="2" id="KW-1185">Reference proteome</keyword>
<dbReference type="AlphaFoldDB" id="A0A6A6ENL3"/>
<dbReference type="SUPFAM" id="SSF48403">
    <property type="entry name" value="Ankyrin repeat"/>
    <property type="match status" value="1"/>
</dbReference>
<protein>
    <submittedName>
        <fullName evidence="1">Uncharacterized protein</fullName>
    </submittedName>
</protein>
<reference evidence="1" key="1">
    <citation type="journal article" date="2020" name="Stud. Mycol.">
        <title>101 Dothideomycetes genomes: a test case for predicting lifestyles and emergence of pathogens.</title>
        <authorList>
            <person name="Haridas S."/>
            <person name="Albert R."/>
            <person name="Binder M."/>
            <person name="Bloem J."/>
            <person name="Labutti K."/>
            <person name="Salamov A."/>
            <person name="Andreopoulos B."/>
            <person name="Baker S."/>
            <person name="Barry K."/>
            <person name="Bills G."/>
            <person name="Bluhm B."/>
            <person name="Cannon C."/>
            <person name="Castanera R."/>
            <person name="Culley D."/>
            <person name="Daum C."/>
            <person name="Ezra D."/>
            <person name="Gonzalez J."/>
            <person name="Henrissat B."/>
            <person name="Kuo A."/>
            <person name="Liang C."/>
            <person name="Lipzen A."/>
            <person name="Lutzoni F."/>
            <person name="Magnuson J."/>
            <person name="Mondo S."/>
            <person name="Nolan M."/>
            <person name="Ohm R."/>
            <person name="Pangilinan J."/>
            <person name="Park H.-J."/>
            <person name="Ramirez L."/>
            <person name="Alfaro M."/>
            <person name="Sun H."/>
            <person name="Tritt A."/>
            <person name="Yoshinaga Y."/>
            <person name="Zwiers L.-H."/>
            <person name="Turgeon B."/>
            <person name="Goodwin S."/>
            <person name="Spatafora J."/>
            <person name="Crous P."/>
            <person name="Grigoriev I."/>
        </authorList>
    </citation>
    <scope>NUCLEOTIDE SEQUENCE</scope>
    <source>
        <strain evidence="1">CBS 207.26</strain>
    </source>
</reference>
<organism evidence="1 2">
    <name type="scientific">Zopfia rhizophila CBS 207.26</name>
    <dbReference type="NCBI Taxonomy" id="1314779"/>
    <lineage>
        <taxon>Eukaryota</taxon>
        <taxon>Fungi</taxon>
        <taxon>Dikarya</taxon>
        <taxon>Ascomycota</taxon>
        <taxon>Pezizomycotina</taxon>
        <taxon>Dothideomycetes</taxon>
        <taxon>Dothideomycetes incertae sedis</taxon>
        <taxon>Zopfiaceae</taxon>
        <taxon>Zopfia</taxon>
    </lineage>
</organism>
<evidence type="ECO:0000313" key="2">
    <source>
        <dbReference type="Proteomes" id="UP000800200"/>
    </source>
</evidence>
<gene>
    <name evidence="1" type="ORF">K469DRAFT_695821</name>
</gene>
<name>A0A6A6ENL3_9PEZI</name>
<dbReference type="EMBL" id="ML994616">
    <property type="protein sequence ID" value="KAF2191670.1"/>
    <property type="molecule type" value="Genomic_DNA"/>
</dbReference>
<sequence length="150" mass="16658">MTRALPRLSADPNRPENSLWQNTLKASMESLGHVEQSSIREERLRDCLNLLLDAHSRVDARGLRYVNVLQAVVRASNLKALRYCLESMDPALVDEYARGLLVEALLTDNVEIDAILLSLRADVTTRDGKGDTALIVAARSNDYALQGLLE</sequence>
<dbReference type="Gene3D" id="1.25.40.20">
    <property type="entry name" value="Ankyrin repeat-containing domain"/>
    <property type="match status" value="1"/>
</dbReference>
<dbReference type="Proteomes" id="UP000800200">
    <property type="component" value="Unassembled WGS sequence"/>
</dbReference>